<dbReference type="InterPro" id="IPR007061">
    <property type="entry name" value="MST-like"/>
</dbReference>
<gene>
    <name evidence="1" type="ORF">UFOPK2579_00417</name>
</gene>
<name>A0A6J6NWE5_9ZZZZ</name>
<dbReference type="InterPro" id="IPR034660">
    <property type="entry name" value="DinB/YfiT-like"/>
</dbReference>
<reference evidence="1" key="1">
    <citation type="submission" date="2020-05" db="EMBL/GenBank/DDBJ databases">
        <authorList>
            <person name="Chiriac C."/>
            <person name="Salcher M."/>
            <person name="Ghai R."/>
            <person name="Kavagutti S V."/>
        </authorList>
    </citation>
    <scope>NUCLEOTIDE SEQUENCE</scope>
</reference>
<dbReference type="Gene3D" id="1.20.120.450">
    <property type="entry name" value="dinb family like domain"/>
    <property type="match status" value="1"/>
</dbReference>
<sequence length="168" mass="19185">MRSNIDLETKRELIEWLDAKRRHILQQVEAMDPVDRRRSLLPSGWTPLGLVRHLTLDVERFWFRAVMGGERVDLPKGYEGWTTPPDQSDAEVFEQYTRECQRVSVVLEPMSLDSAPVWWPDGDGAPPYGSLREVILHVLVETATHAGQLDICRELVDGGQRLVLDEPG</sequence>
<dbReference type="EMBL" id="CAEZXR010000032">
    <property type="protein sequence ID" value="CAB4691130.1"/>
    <property type="molecule type" value="Genomic_DNA"/>
</dbReference>
<protein>
    <submittedName>
        <fullName evidence="1">Unannotated protein</fullName>
    </submittedName>
</protein>
<organism evidence="1">
    <name type="scientific">freshwater metagenome</name>
    <dbReference type="NCBI Taxonomy" id="449393"/>
    <lineage>
        <taxon>unclassified sequences</taxon>
        <taxon>metagenomes</taxon>
        <taxon>ecological metagenomes</taxon>
    </lineage>
</organism>
<dbReference type="AlphaFoldDB" id="A0A6J6NWE5"/>
<accession>A0A6J6NWE5</accession>
<dbReference type="Pfam" id="PF04978">
    <property type="entry name" value="MST"/>
    <property type="match status" value="1"/>
</dbReference>
<dbReference type="SUPFAM" id="SSF109854">
    <property type="entry name" value="DinB/YfiT-like putative metalloenzymes"/>
    <property type="match status" value="1"/>
</dbReference>
<evidence type="ECO:0000313" key="1">
    <source>
        <dbReference type="EMBL" id="CAB4691130.1"/>
    </source>
</evidence>
<proteinExistence type="predicted"/>